<keyword evidence="2" id="KW-1133">Transmembrane helix</keyword>
<dbReference type="EMBL" id="JASCZI010181266">
    <property type="protein sequence ID" value="MED6180419.1"/>
    <property type="molecule type" value="Genomic_DNA"/>
</dbReference>
<evidence type="ECO:0000313" key="4">
    <source>
        <dbReference type="Proteomes" id="UP001341840"/>
    </source>
</evidence>
<comment type="caution">
    <text evidence="3">The sequence shown here is derived from an EMBL/GenBank/DDBJ whole genome shotgun (WGS) entry which is preliminary data.</text>
</comment>
<reference evidence="3 4" key="1">
    <citation type="journal article" date="2023" name="Plants (Basel)">
        <title>Bridging the Gap: Combining Genomics and Transcriptomics Approaches to Understand Stylosanthes scabra, an Orphan Legume from the Brazilian Caatinga.</title>
        <authorList>
            <person name="Ferreira-Neto J.R.C."/>
            <person name="da Silva M.D."/>
            <person name="Binneck E."/>
            <person name="de Melo N.F."/>
            <person name="da Silva R.H."/>
            <person name="de Melo A.L.T.M."/>
            <person name="Pandolfi V."/>
            <person name="Bustamante F.O."/>
            <person name="Brasileiro-Vidal A.C."/>
            <person name="Benko-Iseppon A.M."/>
        </authorList>
    </citation>
    <scope>NUCLEOTIDE SEQUENCE [LARGE SCALE GENOMIC DNA]</scope>
    <source>
        <tissue evidence="3">Leaves</tissue>
    </source>
</reference>
<sequence length="138" mass="15478">MKNTRSPPPSKLPLELPHSWQLTTFFQLKARFRLLNTISVVYAVGVLASAVVLSASSSRVSSFVLRDSINASEEVQHEQTPQPLKSVVEEEPDHSNMCEDEIPKEGMSFDSCAEAHAFYKNYASKVDFLVKIKTTNYL</sequence>
<feature type="region of interest" description="Disordered" evidence="1">
    <location>
        <begin position="72"/>
        <end position="93"/>
    </location>
</feature>
<proteinExistence type="predicted"/>
<keyword evidence="2" id="KW-0472">Membrane</keyword>
<evidence type="ECO:0000256" key="2">
    <source>
        <dbReference type="SAM" id="Phobius"/>
    </source>
</evidence>
<evidence type="ECO:0000313" key="3">
    <source>
        <dbReference type="EMBL" id="MED6180419.1"/>
    </source>
</evidence>
<feature type="compositionally biased region" description="Polar residues" evidence="1">
    <location>
        <begin position="72"/>
        <end position="83"/>
    </location>
</feature>
<keyword evidence="4" id="KW-1185">Reference proteome</keyword>
<protein>
    <submittedName>
        <fullName evidence="3">Uncharacterized protein</fullName>
    </submittedName>
</protein>
<dbReference type="Proteomes" id="UP001341840">
    <property type="component" value="Unassembled WGS sequence"/>
</dbReference>
<gene>
    <name evidence="3" type="ORF">PIB30_010049</name>
</gene>
<accession>A0ABU6W4X0</accession>
<keyword evidence="2" id="KW-0812">Transmembrane</keyword>
<evidence type="ECO:0000256" key="1">
    <source>
        <dbReference type="SAM" id="MobiDB-lite"/>
    </source>
</evidence>
<feature type="transmembrane region" description="Helical" evidence="2">
    <location>
        <begin position="34"/>
        <end position="55"/>
    </location>
</feature>
<organism evidence="3 4">
    <name type="scientific">Stylosanthes scabra</name>
    <dbReference type="NCBI Taxonomy" id="79078"/>
    <lineage>
        <taxon>Eukaryota</taxon>
        <taxon>Viridiplantae</taxon>
        <taxon>Streptophyta</taxon>
        <taxon>Embryophyta</taxon>
        <taxon>Tracheophyta</taxon>
        <taxon>Spermatophyta</taxon>
        <taxon>Magnoliopsida</taxon>
        <taxon>eudicotyledons</taxon>
        <taxon>Gunneridae</taxon>
        <taxon>Pentapetalae</taxon>
        <taxon>rosids</taxon>
        <taxon>fabids</taxon>
        <taxon>Fabales</taxon>
        <taxon>Fabaceae</taxon>
        <taxon>Papilionoideae</taxon>
        <taxon>50 kb inversion clade</taxon>
        <taxon>dalbergioids sensu lato</taxon>
        <taxon>Dalbergieae</taxon>
        <taxon>Pterocarpus clade</taxon>
        <taxon>Stylosanthes</taxon>
    </lineage>
</organism>
<name>A0ABU6W4X0_9FABA</name>